<evidence type="ECO:0000256" key="7">
    <source>
        <dbReference type="ARBA" id="ARBA00022759"/>
    </source>
</evidence>
<accession>A0A011VXB7</accession>
<evidence type="ECO:0000256" key="5">
    <source>
        <dbReference type="ARBA" id="ARBA00022722"/>
    </source>
</evidence>
<sequence>MEENKARLAIGSILHDTGKLLYRYNDMRNHSTSGYDFLKDIVHDCEVLDCVRYHHSSALKNAEVKNDALCYITYIADNIAAFSDRRKNETGEGGFVRDISCESVFNKLNGAHHSSSYPAVMLTENNEVNYPSDTEKKYNEEFYGRVVDELKYALNGIEFSSEYIDSLCEVFEACTSYIPSSPNQGELRDISLYDHVKLTAALSLCIYDYLKSEGITDFRKELFENAERFYDKKAFLLYSADISGIQTFIYNIGSKGALKGLRARSFWLELTVSSAVDDLLERLSLARCNVMYVGGGHTYIILPNTDSVKTEIKQFEKELNQWLIDNFGSELFIGGGYCECSANALRNSPVGSYGDIFKEVSRKISAAKVNRYSASEIIKMNTPKSGSDKERECAVCRRSNRLVKYNSDMDCCEVCSSLFTLSDSIIGNNSFFAVLSEKPKNDASVILPFGKYLVVDDEKGLKNRIKNDSTYLRSYVKNRMYTGKRIASRIWVGDYCAEKEFSGLIQKCEGIKRLGVFRADIDNLGQAFINGFDSEYSTISRTAELSSKLSLFFKHDINSILSTPKFKVYHELAERRNVTIVYSGGDDVFAVGSWEDIIGFAVDLRNAFRKFSIGTLSISGGIGVFPEKYPIYEMACETGNLEDISKTKLKDKNGNPHKDSITLFDENGCYRWDILTEKVIGEKLKTLRLFLDGNEEKGKAMLYNMLSLINEKEDGSKLNLARFAYLIARMTPENKENVELSKKYSDFRRRIYGWINDDEDRRQLVTAIYLYVYSIRDSERNDE</sequence>
<dbReference type="PROSITE" id="PS50887">
    <property type="entry name" value="GGDEF"/>
    <property type="match status" value="1"/>
</dbReference>
<dbReference type="InterPro" id="IPR054767">
    <property type="entry name" value="Cas10-Cmr2_palm2"/>
</dbReference>
<keyword evidence="10" id="KW-0067">ATP-binding</keyword>
<dbReference type="Gene3D" id="1.10.3210.10">
    <property type="entry name" value="Hypothetical protein af1432"/>
    <property type="match status" value="1"/>
</dbReference>
<dbReference type="PATRIC" id="fig|1341156.4.peg.1183"/>
<organism evidence="14 15">
    <name type="scientific">Ruminococcus albus SY3</name>
    <dbReference type="NCBI Taxonomy" id="1341156"/>
    <lineage>
        <taxon>Bacteria</taxon>
        <taxon>Bacillati</taxon>
        <taxon>Bacillota</taxon>
        <taxon>Clostridia</taxon>
        <taxon>Eubacteriales</taxon>
        <taxon>Oscillospiraceae</taxon>
        <taxon>Ruminococcus</taxon>
    </lineage>
</organism>
<evidence type="ECO:0000259" key="13">
    <source>
        <dbReference type="PROSITE" id="PS50887"/>
    </source>
</evidence>
<dbReference type="NCBIfam" id="TIGR02578">
    <property type="entry name" value="cas_TM1811_Csm1"/>
    <property type="match status" value="1"/>
</dbReference>
<gene>
    <name evidence="14" type="ORF">RASY3_09425</name>
</gene>
<proteinExistence type="inferred from homology"/>
<dbReference type="InterPro" id="IPR006674">
    <property type="entry name" value="HD_domain"/>
</dbReference>
<evidence type="ECO:0000256" key="9">
    <source>
        <dbReference type="ARBA" id="ARBA00022839"/>
    </source>
</evidence>
<keyword evidence="15" id="KW-1185">Reference proteome</keyword>
<dbReference type="GO" id="GO:0016740">
    <property type="term" value="F:transferase activity"/>
    <property type="evidence" value="ECO:0007669"/>
    <property type="project" value="UniProtKB-KW"/>
</dbReference>
<dbReference type="AlphaFoldDB" id="A0A011VXB7"/>
<dbReference type="Pfam" id="PF22335">
    <property type="entry name" value="Cas10-Cmr2_palm2"/>
    <property type="match status" value="1"/>
</dbReference>
<evidence type="ECO:0000313" key="14">
    <source>
        <dbReference type="EMBL" id="EXM39916.1"/>
    </source>
</evidence>
<dbReference type="Proteomes" id="UP000021369">
    <property type="component" value="Unassembled WGS sequence"/>
</dbReference>
<keyword evidence="7" id="KW-0255">Endonuclease</keyword>
<dbReference type="InterPro" id="IPR041062">
    <property type="entry name" value="Csm1_B"/>
</dbReference>
<dbReference type="Pfam" id="PF01966">
    <property type="entry name" value="HD"/>
    <property type="match status" value="1"/>
</dbReference>
<keyword evidence="8" id="KW-0378">Hydrolase</keyword>
<keyword evidence="9" id="KW-0269">Exonuclease</keyword>
<keyword evidence="4" id="KW-0808">Transferase</keyword>
<evidence type="ECO:0000256" key="10">
    <source>
        <dbReference type="ARBA" id="ARBA00022840"/>
    </source>
</evidence>
<reference evidence="14 15" key="1">
    <citation type="submission" date="2013-06" db="EMBL/GenBank/DDBJ databases">
        <title>Rumen cellulosomics: divergent fiber-degrading strategies revealed by comparative genome-wide analysis of six Ruminococcal strains.</title>
        <authorList>
            <person name="Dassa B."/>
            <person name="Borovok I."/>
            <person name="Lamed R."/>
            <person name="Flint H."/>
            <person name="Yeoman C.J."/>
            <person name="White B."/>
            <person name="Bayer E.A."/>
        </authorList>
    </citation>
    <scope>NUCLEOTIDE SEQUENCE [LARGE SCALE GENOMIC DNA]</scope>
    <source>
        <strain evidence="14 15">SY3</strain>
    </source>
</reference>
<evidence type="ECO:0000256" key="4">
    <source>
        <dbReference type="ARBA" id="ARBA00022679"/>
    </source>
</evidence>
<evidence type="ECO:0000256" key="6">
    <source>
        <dbReference type="ARBA" id="ARBA00022741"/>
    </source>
</evidence>
<dbReference type="SUPFAM" id="SSF109604">
    <property type="entry name" value="HD-domain/PDEase-like"/>
    <property type="match status" value="1"/>
</dbReference>
<dbReference type="EMBL" id="JEOB01000002">
    <property type="protein sequence ID" value="EXM39916.1"/>
    <property type="molecule type" value="Genomic_DNA"/>
</dbReference>
<dbReference type="OrthoDB" id="9768769at2"/>
<evidence type="ECO:0000256" key="3">
    <source>
        <dbReference type="ARBA" id="ARBA00014333"/>
    </source>
</evidence>
<keyword evidence="11" id="KW-0051">Antiviral defense</keyword>
<comment type="caution">
    <text evidence="14">The sequence shown here is derived from an EMBL/GenBank/DDBJ whole genome shotgun (WGS) entry which is preliminary data.</text>
</comment>
<evidence type="ECO:0000313" key="15">
    <source>
        <dbReference type="Proteomes" id="UP000021369"/>
    </source>
</evidence>
<dbReference type="GO" id="GO:0005524">
    <property type="term" value="F:ATP binding"/>
    <property type="evidence" value="ECO:0007669"/>
    <property type="project" value="UniProtKB-KW"/>
</dbReference>
<dbReference type="GO" id="GO:0051607">
    <property type="term" value="P:defense response to virus"/>
    <property type="evidence" value="ECO:0007669"/>
    <property type="project" value="UniProtKB-KW"/>
</dbReference>
<dbReference type="GO" id="GO:0004519">
    <property type="term" value="F:endonuclease activity"/>
    <property type="evidence" value="ECO:0007669"/>
    <property type="project" value="UniProtKB-KW"/>
</dbReference>
<evidence type="ECO:0000256" key="2">
    <source>
        <dbReference type="ARBA" id="ARBA00005700"/>
    </source>
</evidence>
<dbReference type="CDD" id="cd09680">
    <property type="entry name" value="Cas10_III"/>
    <property type="match status" value="1"/>
</dbReference>
<evidence type="ECO:0000256" key="1">
    <source>
        <dbReference type="ARBA" id="ARBA00001968"/>
    </source>
</evidence>
<dbReference type="Gene3D" id="3.30.70.270">
    <property type="match status" value="1"/>
</dbReference>
<dbReference type="InterPro" id="IPR013408">
    <property type="entry name" value="Cas10/Csm1"/>
</dbReference>
<dbReference type="InterPro" id="IPR052117">
    <property type="entry name" value="Cas10/Csm1_subtype-III-A"/>
</dbReference>
<keyword evidence="6" id="KW-0547">Nucleotide-binding</keyword>
<feature type="domain" description="GGDEF" evidence="13">
    <location>
        <begin position="512"/>
        <end position="666"/>
    </location>
</feature>
<dbReference type="InterPro" id="IPR043128">
    <property type="entry name" value="Rev_trsase/Diguanyl_cyclase"/>
</dbReference>
<dbReference type="InterPro" id="IPR000160">
    <property type="entry name" value="GGDEF_dom"/>
</dbReference>
<name>A0A011VXB7_RUMAL</name>
<dbReference type="PANTHER" id="PTHR36528">
    <property type="entry name" value="CRISPR SYSTEM SINGLE-STRAND-SPECIFIC DEOXYRIBONUCLEASE CAS10/CSM1 (SUBTYPE III-A)"/>
    <property type="match status" value="1"/>
</dbReference>
<dbReference type="RefSeq" id="WP_051506446.1">
    <property type="nucleotide sequence ID" value="NZ_JEOB01000002.1"/>
</dbReference>
<evidence type="ECO:0000256" key="11">
    <source>
        <dbReference type="ARBA" id="ARBA00023118"/>
    </source>
</evidence>
<protein>
    <recommendedName>
        <fullName evidence="3">CRISPR system single-strand-specific deoxyribonuclease Cas10/Csm1 (subtype III-A)</fullName>
    </recommendedName>
    <alternativeName>
        <fullName evidence="12">Cyclic oligoadenylate synthase</fullName>
    </alternativeName>
</protein>
<evidence type="ECO:0000256" key="12">
    <source>
        <dbReference type="ARBA" id="ARBA00032922"/>
    </source>
</evidence>
<comment type="cofactor">
    <cofactor evidence="1">
        <name>a divalent metal cation</name>
        <dbReference type="ChEBI" id="CHEBI:60240"/>
    </cofactor>
</comment>
<keyword evidence="5" id="KW-0540">Nuclease</keyword>
<dbReference type="Pfam" id="PF18211">
    <property type="entry name" value="Csm1_B"/>
    <property type="match status" value="1"/>
</dbReference>
<dbReference type="GO" id="GO:0004527">
    <property type="term" value="F:exonuclease activity"/>
    <property type="evidence" value="ECO:0007669"/>
    <property type="project" value="UniProtKB-KW"/>
</dbReference>
<dbReference type="PANTHER" id="PTHR36528:SF1">
    <property type="entry name" value="CRISPR SYSTEM SINGLE-STRAND-SPECIFIC DEOXYRIBONUCLEASE CAS10_CSM1 (SUBTYPE III-A)"/>
    <property type="match status" value="1"/>
</dbReference>
<comment type="similarity">
    <text evidence="2">Belongs to the CRISPR-associated Cas10/Csm1 family.</text>
</comment>
<dbReference type="Pfam" id="PF20824">
    <property type="entry name" value="Cmr2_hel_dom2"/>
    <property type="match status" value="1"/>
</dbReference>
<dbReference type="InterPro" id="IPR048693">
    <property type="entry name" value="Cmr2-like_C"/>
</dbReference>
<evidence type="ECO:0000256" key="8">
    <source>
        <dbReference type="ARBA" id="ARBA00022801"/>
    </source>
</evidence>